<dbReference type="STRING" id="1873524.HSR6_1414"/>
<evidence type="ECO:0000256" key="2">
    <source>
        <dbReference type="SAM" id="MobiDB-lite"/>
    </source>
</evidence>
<organism evidence="4 5">
    <name type="scientific">Halodesulfurarchaeum formicicum</name>
    <dbReference type="NCBI Taxonomy" id="1873524"/>
    <lineage>
        <taxon>Archaea</taxon>
        <taxon>Methanobacteriati</taxon>
        <taxon>Methanobacteriota</taxon>
        <taxon>Stenosarchaea group</taxon>
        <taxon>Halobacteria</taxon>
        <taxon>Halobacteriales</taxon>
        <taxon>Halobacteriaceae</taxon>
        <taxon>Halodesulfurarchaeum</taxon>
    </lineage>
</organism>
<dbReference type="EMBL" id="CP016070">
    <property type="protein sequence ID" value="AOW80518.1"/>
    <property type="molecule type" value="Genomic_DNA"/>
</dbReference>
<dbReference type="Pfam" id="PF01370">
    <property type="entry name" value="Epimerase"/>
    <property type="match status" value="1"/>
</dbReference>
<dbReference type="GeneID" id="29829335"/>
<dbReference type="Proteomes" id="UP000185608">
    <property type="component" value="Chromosome"/>
</dbReference>
<sequence length="329" mass="36189">MTKAFVIGGTRFIGRHLIEELLTHGDDVTIFNRGRHENPFADEPDVDHVTGDRTDRESLEDAAQAVAPDIVFDMVAYHPGAVEHATRVFADADAYVYVSSGAAYAAEEVPKREGETPLEPCSPAQATDDMPETYGNRKAAGDRAVFEAAEQGVNAMAVRPPIVYGPHDYTERLAYWLHRIENEERIVVPGDGTNLWQRAYVEDVARGLRLVAKRGTPGEAYNVGDRNAVTLDRMVELAARALETDVDVVHASNRELSVADLDAEAFPLYRPYPHLLSTAKIAALGWDSTPVETAMARTVTDYRESSRTGVENGPDRDAEERVLAVLDTL</sequence>
<reference evidence="4 5" key="1">
    <citation type="submission" date="2016-06" db="EMBL/GenBank/DDBJ databases">
        <title>Discovery of anaerobic lithoheterotrophic haloarchaeon capable of sulfur respiration by hydrogen and formate.</title>
        <authorList>
            <person name="Sorokin D.Y."/>
            <person name="Kublanov I.V."/>
            <person name="Roman P."/>
            <person name="Sinninghe Damste J.S."/>
            <person name="Golyshin P.N."/>
            <person name="Rojo D."/>
            <person name="Ciordia S."/>
            <person name="Mena Md.C."/>
            <person name="Ferrer M."/>
            <person name="Smedile F."/>
            <person name="Messina E."/>
            <person name="La Cono V."/>
            <person name="Yakimov M.M."/>
        </authorList>
    </citation>
    <scope>NUCLEOTIDE SEQUENCE [LARGE SCALE GENOMIC DNA]</scope>
    <source>
        <strain evidence="4 5">HTSR1</strain>
    </source>
</reference>
<gene>
    <name evidence="4" type="ORF">HTSR_1342</name>
</gene>
<evidence type="ECO:0000313" key="4">
    <source>
        <dbReference type="EMBL" id="AOW80518.1"/>
    </source>
</evidence>
<dbReference type="PANTHER" id="PTHR43000">
    <property type="entry name" value="DTDP-D-GLUCOSE 4,6-DEHYDRATASE-RELATED"/>
    <property type="match status" value="1"/>
</dbReference>
<dbReference type="SUPFAM" id="SSF51735">
    <property type="entry name" value="NAD(P)-binding Rossmann-fold domains"/>
    <property type="match status" value="1"/>
</dbReference>
<evidence type="ECO:0000256" key="1">
    <source>
        <dbReference type="ARBA" id="ARBA00007637"/>
    </source>
</evidence>
<comment type="similarity">
    <text evidence="1">Belongs to the NAD(P)-dependent epimerase/dehydratase family.</text>
</comment>
<feature type="region of interest" description="Disordered" evidence="2">
    <location>
        <begin position="108"/>
        <end position="130"/>
    </location>
</feature>
<dbReference type="RefSeq" id="WP_070365204.1">
    <property type="nucleotide sequence ID" value="NZ_CP016070.1"/>
</dbReference>
<feature type="domain" description="NAD-dependent epimerase/dehydratase" evidence="3">
    <location>
        <begin position="5"/>
        <end position="224"/>
    </location>
</feature>
<evidence type="ECO:0000313" key="5">
    <source>
        <dbReference type="Proteomes" id="UP000185608"/>
    </source>
</evidence>
<dbReference type="KEGG" id="halh:HTSR_1342"/>
<proteinExistence type="inferred from homology"/>
<dbReference type="AlphaFoldDB" id="A0A1D8S582"/>
<dbReference type="Gene3D" id="3.40.50.720">
    <property type="entry name" value="NAD(P)-binding Rossmann-like Domain"/>
    <property type="match status" value="1"/>
</dbReference>
<dbReference type="InterPro" id="IPR001509">
    <property type="entry name" value="Epimerase_deHydtase"/>
</dbReference>
<accession>A0A1D8S582</accession>
<dbReference type="PATRIC" id="fig|1855411.3.peg.1342"/>
<dbReference type="InterPro" id="IPR036291">
    <property type="entry name" value="NAD(P)-bd_dom_sf"/>
</dbReference>
<protein>
    <submittedName>
        <fullName evidence="4">NAD-dependent epimerase/dehydratase</fullName>
    </submittedName>
</protein>
<name>A0A1D8S582_9EURY</name>
<evidence type="ECO:0000259" key="3">
    <source>
        <dbReference type="Pfam" id="PF01370"/>
    </source>
</evidence>